<dbReference type="EMBL" id="JAUKPO010000003">
    <property type="protein sequence ID" value="MDO1446112.1"/>
    <property type="molecule type" value="Genomic_DNA"/>
</dbReference>
<dbReference type="PANTHER" id="PTHR32347:SF14">
    <property type="entry name" value="EFFLUX SYSTEM COMPONENT YKNX-RELATED"/>
    <property type="match status" value="1"/>
</dbReference>
<evidence type="ECO:0000313" key="5">
    <source>
        <dbReference type="EMBL" id="MDO1446112.1"/>
    </source>
</evidence>
<keyword evidence="2 3" id="KW-0175">Coiled coil</keyword>
<keyword evidence="4" id="KW-0472">Membrane</keyword>
<evidence type="ECO:0000256" key="1">
    <source>
        <dbReference type="ARBA" id="ARBA00004196"/>
    </source>
</evidence>
<reference evidence="5" key="1">
    <citation type="submission" date="2023-07" db="EMBL/GenBank/DDBJ databases">
        <title>The genome sequence of Rhodocytophaga aerolata KACC 12507.</title>
        <authorList>
            <person name="Zhang X."/>
        </authorList>
    </citation>
    <scope>NUCLEOTIDE SEQUENCE</scope>
    <source>
        <strain evidence="5">KACC 12507</strain>
    </source>
</reference>
<feature type="transmembrane region" description="Helical" evidence="4">
    <location>
        <begin position="20"/>
        <end position="41"/>
    </location>
</feature>
<dbReference type="PANTHER" id="PTHR32347">
    <property type="entry name" value="EFFLUX SYSTEM COMPONENT YKNX-RELATED"/>
    <property type="match status" value="1"/>
</dbReference>
<name>A0ABT8R5S0_9BACT</name>
<accession>A0ABT8R5S0</accession>
<dbReference type="Proteomes" id="UP001168528">
    <property type="component" value="Unassembled WGS sequence"/>
</dbReference>
<keyword evidence="6" id="KW-1185">Reference proteome</keyword>
<comment type="caution">
    <text evidence="5">The sequence shown here is derived from an EMBL/GenBank/DDBJ whole genome shotgun (WGS) entry which is preliminary data.</text>
</comment>
<dbReference type="Gene3D" id="2.40.420.20">
    <property type="match status" value="1"/>
</dbReference>
<keyword evidence="4" id="KW-0812">Transmembrane</keyword>
<evidence type="ECO:0000256" key="4">
    <source>
        <dbReference type="SAM" id="Phobius"/>
    </source>
</evidence>
<keyword evidence="4" id="KW-1133">Transmembrane helix</keyword>
<dbReference type="RefSeq" id="WP_302036913.1">
    <property type="nucleotide sequence ID" value="NZ_JAUKPO010000003.1"/>
</dbReference>
<gene>
    <name evidence="5" type="ORF">Q0590_07610</name>
</gene>
<evidence type="ECO:0000256" key="2">
    <source>
        <dbReference type="ARBA" id="ARBA00023054"/>
    </source>
</evidence>
<comment type="subcellular location">
    <subcellularLocation>
        <location evidence="1">Cell envelope</location>
    </subcellularLocation>
</comment>
<sequence>MNTDRPLQQEYIRNTRHKSLLKISLAGLFIFGSIFWFISWISPSISRTQIRTAKVERGNLEATITASGTVVPEYEQVISSPIDTRILRILKKAGDTLHPNDPILVLDLETAKLAYEKMKDQLALKINAQYQAKASLENQLIKLNSQIKIKQLEMNAKKEEVVTNKPFYEQRYVTKDEYDKMVLDYETAQTQLQELIETKKNVIESTRLQQEGIDLEIKTYKTEEALLKQELEMATTKAIREGVLTWVTLSEGATIRKGDVIAKVADLNSYRVDATISDVHASRLTIGMPVQVKLDETLFKGIISNILPTVENGVVRAQITLEDKSNRLLRPSMRVDVYAITDSKSNVLKVKKGLVINTDGKSEVFVIRDGQAIRTPVTIGISSFDYQEIVNGLAEGDEIIISDMDNYAHLKEINIK</sequence>
<dbReference type="InterPro" id="IPR050465">
    <property type="entry name" value="UPF0194_transport"/>
</dbReference>
<evidence type="ECO:0000313" key="6">
    <source>
        <dbReference type="Proteomes" id="UP001168528"/>
    </source>
</evidence>
<feature type="coiled-coil region" evidence="3">
    <location>
        <begin position="119"/>
        <end position="237"/>
    </location>
</feature>
<evidence type="ECO:0000256" key="3">
    <source>
        <dbReference type="SAM" id="Coils"/>
    </source>
</evidence>
<organism evidence="5 6">
    <name type="scientific">Rhodocytophaga aerolata</name>
    <dbReference type="NCBI Taxonomy" id="455078"/>
    <lineage>
        <taxon>Bacteria</taxon>
        <taxon>Pseudomonadati</taxon>
        <taxon>Bacteroidota</taxon>
        <taxon>Cytophagia</taxon>
        <taxon>Cytophagales</taxon>
        <taxon>Rhodocytophagaceae</taxon>
        <taxon>Rhodocytophaga</taxon>
    </lineage>
</organism>
<dbReference type="Gene3D" id="2.40.30.170">
    <property type="match status" value="1"/>
</dbReference>
<protein>
    <submittedName>
        <fullName evidence="5">HlyD family efflux transporter periplasmic adaptor subunit</fullName>
    </submittedName>
</protein>
<proteinExistence type="predicted"/>